<dbReference type="Proteomes" id="UP001237642">
    <property type="component" value="Unassembled WGS sequence"/>
</dbReference>
<comment type="caution">
    <text evidence="2">The sequence shown here is derived from an EMBL/GenBank/DDBJ whole genome shotgun (WGS) entry which is preliminary data.</text>
</comment>
<keyword evidence="3" id="KW-1185">Reference proteome</keyword>
<dbReference type="EMBL" id="JAUIZM010000006">
    <property type="protein sequence ID" value="KAK1377763.1"/>
    <property type="molecule type" value="Genomic_DNA"/>
</dbReference>
<dbReference type="NCBIfam" id="TIGR01640">
    <property type="entry name" value="F_box_assoc_1"/>
    <property type="match status" value="1"/>
</dbReference>
<evidence type="ECO:0000259" key="1">
    <source>
        <dbReference type="Pfam" id="PF08268"/>
    </source>
</evidence>
<name>A0AAD8MMX9_9APIA</name>
<gene>
    <name evidence="2" type="ORF">POM88_024507</name>
</gene>
<dbReference type="InterPro" id="IPR017451">
    <property type="entry name" value="F-box-assoc_interact_dom"/>
</dbReference>
<accession>A0AAD8MMX9</accession>
<protein>
    <recommendedName>
        <fullName evidence="1">F-box associated beta-propeller type 3 domain-containing protein</fullName>
    </recommendedName>
</protein>
<proteinExistence type="predicted"/>
<dbReference type="InterPro" id="IPR013187">
    <property type="entry name" value="F-box-assoc_dom_typ3"/>
</dbReference>
<dbReference type="InterPro" id="IPR050796">
    <property type="entry name" value="SCF_F-box_component"/>
</dbReference>
<dbReference type="Pfam" id="PF08268">
    <property type="entry name" value="FBA_3"/>
    <property type="match status" value="1"/>
</dbReference>
<dbReference type="PANTHER" id="PTHR31672">
    <property type="entry name" value="BNACNNG10540D PROTEIN"/>
    <property type="match status" value="1"/>
</dbReference>
<evidence type="ECO:0000313" key="3">
    <source>
        <dbReference type="Proteomes" id="UP001237642"/>
    </source>
</evidence>
<dbReference type="AlphaFoldDB" id="A0AAD8MMX9"/>
<reference evidence="2" key="1">
    <citation type="submission" date="2023-02" db="EMBL/GenBank/DDBJ databases">
        <title>Genome of toxic invasive species Heracleum sosnowskyi carries increased number of genes despite the absence of recent whole-genome duplications.</title>
        <authorList>
            <person name="Schelkunov M."/>
            <person name="Shtratnikova V."/>
            <person name="Makarenko M."/>
            <person name="Klepikova A."/>
            <person name="Omelchenko D."/>
            <person name="Novikova G."/>
            <person name="Obukhova E."/>
            <person name="Bogdanov V."/>
            <person name="Penin A."/>
            <person name="Logacheva M."/>
        </authorList>
    </citation>
    <scope>NUCLEOTIDE SEQUENCE</scope>
    <source>
        <strain evidence="2">Hsosn_3</strain>
        <tissue evidence="2">Leaf</tissue>
    </source>
</reference>
<evidence type="ECO:0000313" key="2">
    <source>
        <dbReference type="EMBL" id="KAK1377763.1"/>
    </source>
</evidence>
<dbReference type="PANTHER" id="PTHR31672:SF13">
    <property type="entry name" value="F-BOX PROTEIN CPR30-LIKE"/>
    <property type="match status" value="1"/>
</dbReference>
<feature type="domain" description="F-box associated beta-propeller type 3" evidence="1">
    <location>
        <begin position="78"/>
        <end position="185"/>
    </location>
</feature>
<sequence length="210" mass="23902">MLNGHLLLVVKDFVCIISSPGFIESHCTRPGSYSETTLIIHEDEGHLDGWFPLFQLGPSLLRTDLHFPCFGCGSDESTSKIVASDRGIVCVTVCGNPFHMSYSDPGNTYLWNPATKHYKLISPNISDDYTQIMALGFGFDPIDKDFEVIRVVNSHSRAEVYSANLNSWQKVGPKPMHDQYVWDFRGCNNELLCWTELHYILTFDFKYLCY</sequence>
<organism evidence="2 3">
    <name type="scientific">Heracleum sosnowskyi</name>
    <dbReference type="NCBI Taxonomy" id="360622"/>
    <lineage>
        <taxon>Eukaryota</taxon>
        <taxon>Viridiplantae</taxon>
        <taxon>Streptophyta</taxon>
        <taxon>Embryophyta</taxon>
        <taxon>Tracheophyta</taxon>
        <taxon>Spermatophyta</taxon>
        <taxon>Magnoliopsida</taxon>
        <taxon>eudicotyledons</taxon>
        <taxon>Gunneridae</taxon>
        <taxon>Pentapetalae</taxon>
        <taxon>asterids</taxon>
        <taxon>campanulids</taxon>
        <taxon>Apiales</taxon>
        <taxon>Apiaceae</taxon>
        <taxon>Apioideae</taxon>
        <taxon>apioid superclade</taxon>
        <taxon>Tordylieae</taxon>
        <taxon>Tordyliinae</taxon>
        <taxon>Heracleum</taxon>
    </lineage>
</organism>
<reference evidence="2" key="2">
    <citation type="submission" date="2023-05" db="EMBL/GenBank/DDBJ databases">
        <authorList>
            <person name="Schelkunov M.I."/>
        </authorList>
    </citation>
    <scope>NUCLEOTIDE SEQUENCE</scope>
    <source>
        <strain evidence="2">Hsosn_3</strain>
        <tissue evidence="2">Leaf</tissue>
    </source>
</reference>